<evidence type="ECO:0000313" key="15">
    <source>
        <dbReference type="EMBL" id="KAF1040340.1"/>
    </source>
</evidence>
<dbReference type="GO" id="GO:0005737">
    <property type="term" value="C:cytoplasm"/>
    <property type="evidence" value="ECO:0007669"/>
    <property type="project" value="UniProtKB-SubCell"/>
</dbReference>
<dbReference type="FunFam" id="3.40.50.300:FF:000011">
    <property type="entry name" value="Putative ABC transporter ATP-binding component"/>
    <property type="match status" value="1"/>
</dbReference>
<dbReference type="CDD" id="cd03221">
    <property type="entry name" value="ABCF_EF-3"/>
    <property type="match status" value="2"/>
</dbReference>
<keyword evidence="2" id="KW-0472">Membrane</keyword>
<name>A0A7V8FU56_9BURK</name>
<dbReference type="Proteomes" id="UP000462435">
    <property type="component" value="Unassembled WGS sequence"/>
</dbReference>
<keyword evidence="10 13" id="KW-0810">Translation regulation</keyword>
<feature type="domain" description="ABC transporter" evidence="14">
    <location>
        <begin position="324"/>
        <end position="550"/>
    </location>
</feature>
<comment type="subunit">
    <text evidence="13">Monomer. Probably contacts ribosomal proteins L1, L5, L33 and S7, the 16S and 23S rRNA and the P-site containing tRNA(fMet).</text>
</comment>
<evidence type="ECO:0000256" key="8">
    <source>
        <dbReference type="ARBA" id="ARBA00022801"/>
    </source>
</evidence>
<comment type="catalytic activity">
    <reaction evidence="13">
        <text>ATP + H2O = ADP + phosphate + H(+)</text>
        <dbReference type="Rhea" id="RHEA:13065"/>
        <dbReference type="ChEBI" id="CHEBI:15377"/>
        <dbReference type="ChEBI" id="CHEBI:15378"/>
        <dbReference type="ChEBI" id="CHEBI:30616"/>
        <dbReference type="ChEBI" id="CHEBI:43474"/>
        <dbReference type="ChEBI" id="CHEBI:456216"/>
    </reaction>
</comment>
<keyword evidence="3 13" id="KW-0963">Cytoplasm</keyword>
<keyword evidence="12 13" id="KW-0648">Protein biosynthesis</keyword>
<evidence type="ECO:0000256" key="2">
    <source>
        <dbReference type="ARBA" id="ARBA00022475"/>
    </source>
</evidence>
<evidence type="ECO:0000256" key="3">
    <source>
        <dbReference type="ARBA" id="ARBA00022490"/>
    </source>
</evidence>
<dbReference type="EC" id="3.6.1.-" evidence="13"/>
<dbReference type="AlphaFoldDB" id="A0A7V8FU56"/>
<evidence type="ECO:0000256" key="9">
    <source>
        <dbReference type="ARBA" id="ARBA00022840"/>
    </source>
</evidence>
<dbReference type="PROSITE" id="PS00211">
    <property type="entry name" value="ABC_TRANSPORTER_1"/>
    <property type="match status" value="1"/>
</dbReference>
<dbReference type="GO" id="GO:0045900">
    <property type="term" value="P:negative regulation of translational elongation"/>
    <property type="evidence" value="ECO:0007669"/>
    <property type="project" value="UniProtKB-UniRule"/>
</dbReference>
<keyword evidence="7 13" id="KW-0547">Nucleotide-binding</keyword>
<feature type="region of interest" description="Arm" evidence="13">
    <location>
        <begin position="95"/>
        <end position="139"/>
    </location>
</feature>
<dbReference type="InterPro" id="IPR027417">
    <property type="entry name" value="P-loop_NTPase"/>
</dbReference>
<evidence type="ECO:0000256" key="13">
    <source>
        <dbReference type="HAMAP-Rule" id="MF_00847"/>
    </source>
</evidence>
<comment type="domain">
    <text evidence="13">The P-site tRNA interaction motif (PtIM domain) probably interacts with the P-site tRNA(fMet) as well as the 23S rRNA.</text>
</comment>
<dbReference type="GO" id="GO:0043022">
    <property type="term" value="F:ribosome binding"/>
    <property type="evidence" value="ECO:0007669"/>
    <property type="project" value="UniProtKB-UniRule"/>
</dbReference>
<dbReference type="NCBIfam" id="TIGR03719">
    <property type="entry name" value="ABC_ABC_ChvD"/>
    <property type="match status" value="1"/>
</dbReference>
<evidence type="ECO:0000256" key="5">
    <source>
        <dbReference type="ARBA" id="ARBA00022730"/>
    </source>
</evidence>
<comment type="domain">
    <text evidence="13">The arm domain is inserted in the first ABC transporter domain. Probably contacts ribosomal protein L1.</text>
</comment>
<keyword evidence="2" id="KW-1003">Cell membrane</keyword>
<dbReference type="SMART" id="SM00382">
    <property type="entry name" value="AAA"/>
    <property type="match status" value="2"/>
</dbReference>
<dbReference type="EMBL" id="WNDX01000138">
    <property type="protein sequence ID" value="KAF1040340.1"/>
    <property type="molecule type" value="Genomic_DNA"/>
</dbReference>
<keyword evidence="5 13" id="KW-0699">rRNA-binding</keyword>
<dbReference type="InterPro" id="IPR003439">
    <property type="entry name" value="ABC_transporter-like_ATP-bd"/>
</dbReference>
<dbReference type="GO" id="GO:0000049">
    <property type="term" value="F:tRNA binding"/>
    <property type="evidence" value="ECO:0007669"/>
    <property type="project" value="UniProtKB-UniRule"/>
</dbReference>
<keyword evidence="4 13" id="KW-0820">tRNA-binding</keyword>
<dbReference type="InterPro" id="IPR032781">
    <property type="entry name" value="ABC_tran_Xtn"/>
</dbReference>
<dbReference type="PROSITE" id="PS50893">
    <property type="entry name" value="ABC_TRANSPORTER_2"/>
    <property type="match status" value="2"/>
</dbReference>
<evidence type="ECO:0000256" key="1">
    <source>
        <dbReference type="ARBA" id="ARBA00005868"/>
    </source>
</evidence>
<feature type="region of interest" description="PtIM" evidence="13">
    <location>
        <begin position="242"/>
        <end position="322"/>
    </location>
</feature>
<evidence type="ECO:0000256" key="11">
    <source>
        <dbReference type="ARBA" id="ARBA00022884"/>
    </source>
</evidence>
<comment type="function">
    <text evidence="13">A translation factor that gates the progression of the 70S ribosomal initiation complex (IC, containing tRNA(fMet) in the P-site) into the translation elongation cycle by using a mechanism sensitive to the ATP/ADP ratio. Binds to the 70S ribosome E-site where it modulates the state of the translating ribosome during subunit translocation. ATP hydrolysis probably frees it from the ribosome, which can enter the elongation phase.</text>
</comment>
<dbReference type="PANTHER" id="PTHR43858:SF1">
    <property type="entry name" value="ABC TRANSPORTER-RELATED PROTEIN"/>
    <property type="match status" value="1"/>
</dbReference>
<dbReference type="GO" id="GO:0006412">
    <property type="term" value="P:translation"/>
    <property type="evidence" value="ECO:0007669"/>
    <property type="project" value="UniProtKB-KW"/>
</dbReference>
<reference evidence="16" key="1">
    <citation type="journal article" date="2020" name="MBio">
        <title>Horizontal gene transfer to a defensive symbiont with a reduced genome amongst a multipartite beetle microbiome.</title>
        <authorList>
            <person name="Waterworth S.C."/>
            <person name="Florez L.V."/>
            <person name="Rees E.R."/>
            <person name="Hertweck C."/>
            <person name="Kaltenpoth M."/>
            <person name="Kwan J.C."/>
        </authorList>
    </citation>
    <scope>NUCLEOTIDE SEQUENCE [LARGE SCALE GENOMIC DNA]</scope>
</reference>
<evidence type="ECO:0000259" key="14">
    <source>
        <dbReference type="PROSITE" id="PS50893"/>
    </source>
</evidence>
<comment type="caution">
    <text evidence="15">The sequence shown here is derived from an EMBL/GenBank/DDBJ whole genome shotgun (WGS) entry which is preliminary data.</text>
</comment>
<sequence>MAQYVFTMNRVGKIVPPKRQILKDISLSFFPGAKIGVLGLNGSGKSTLLKIMAGIDKEIEGEAIPMPNLNIGYLPQEPQLDAEKTVRQEVESALGEVFEAQAKLDAVYAAYAEEDADFDALATEQARLEAIIAAADGNSLNQQLEMAADALRLPPWDAKIGVLSGGEKRRVALCKLLLSKPDMLLLDEPTNHLDAESVDWLEQFLQRFPGTVVAITHDRYFLDNAAEWILELDRGHGIPWKGNYSSWLEQKEARLKQEEASESARQKTIAKELEWVRQNPKGRQAKSKARLARFNELSEHEYQKRNETQEIFIPVAERLGNEVIEFKGVSKGYGDRLLIDNLNFKIPAGAIVGIIGPNGAGKSTLFRMLAGRETPDSGELVLGPTVKVSLVDQSREDLENKKTVFEDVAGGADILTVGRFEMPSRAYLGRFNFKGGDQQKIVGNLSGGERGRLHLAKTLLQGGNVLLLDEPSNDLDVETLRALEDALLEFAGTVLVISHDRWFLDRIATHIIAFEGDSQVSFFDGNYQEYEADKKKRLGEEAAKPKRIRYKPVTR</sequence>
<evidence type="ECO:0000256" key="12">
    <source>
        <dbReference type="ARBA" id="ARBA00022917"/>
    </source>
</evidence>
<dbReference type="Pfam" id="PF00005">
    <property type="entry name" value="ABC_tran"/>
    <property type="match status" value="2"/>
</dbReference>
<proteinExistence type="inferred from homology"/>
<dbReference type="HAMAP" id="MF_00847">
    <property type="entry name" value="EttA"/>
    <property type="match status" value="1"/>
</dbReference>
<dbReference type="InterPro" id="IPR003593">
    <property type="entry name" value="AAA+_ATPase"/>
</dbReference>
<dbReference type="FunFam" id="3.40.50.300:FF:000183">
    <property type="entry name" value="ABC transporter ATP-binding protein yjjK"/>
    <property type="match status" value="1"/>
</dbReference>
<keyword evidence="9 13" id="KW-0067">ATP-binding</keyword>
<dbReference type="SUPFAM" id="SSF52540">
    <property type="entry name" value="P-loop containing nucleoside triphosphate hydrolases"/>
    <property type="match status" value="2"/>
</dbReference>
<dbReference type="GO" id="GO:0016887">
    <property type="term" value="F:ATP hydrolysis activity"/>
    <property type="evidence" value="ECO:0007669"/>
    <property type="project" value="UniProtKB-UniRule"/>
</dbReference>
<evidence type="ECO:0000256" key="10">
    <source>
        <dbReference type="ARBA" id="ARBA00022845"/>
    </source>
</evidence>
<keyword evidence="6 13" id="KW-0677">Repeat</keyword>
<comment type="subcellular location">
    <subcellularLocation>
        <location evidence="13">Cytoplasm</location>
    </subcellularLocation>
    <text evidence="13">Associates with ribosomes and polysomes.</text>
</comment>
<evidence type="ECO:0000256" key="4">
    <source>
        <dbReference type="ARBA" id="ARBA00022555"/>
    </source>
</evidence>
<evidence type="ECO:0000313" key="16">
    <source>
        <dbReference type="Proteomes" id="UP000462435"/>
    </source>
</evidence>
<dbReference type="Pfam" id="PF12848">
    <property type="entry name" value="ABC_tran_Xtn"/>
    <property type="match status" value="1"/>
</dbReference>
<dbReference type="NCBIfam" id="NF008775">
    <property type="entry name" value="PRK11819.1"/>
    <property type="match status" value="1"/>
</dbReference>
<dbReference type="InterPro" id="IPR022374">
    <property type="entry name" value="EttA"/>
</dbReference>
<dbReference type="PANTHER" id="PTHR43858">
    <property type="entry name" value="ENERGY-DEPENDENT TRANSLATIONAL THROTTLE PROTEIN ETTA"/>
    <property type="match status" value="1"/>
</dbReference>
<protein>
    <recommendedName>
        <fullName evidence="13">Energy-dependent translational throttle protein EttA</fullName>
        <ecNumber evidence="13">3.6.1.-</ecNumber>
    </recommendedName>
    <alternativeName>
        <fullName evidence="13">Translational regulatory factor EttA</fullName>
    </alternativeName>
</protein>
<organism evidence="15 16">
    <name type="scientific">Herbaspirillum frisingense</name>
    <dbReference type="NCBI Taxonomy" id="92645"/>
    <lineage>
        <taxon>Bacteria</taxon>
        <taxon>Pseudomonadati</taxon>
        <taxon>Pseudomonadota</taxon>
        <taxon>Betaproteobacteria</taxon>
        <taxon>Burkholderiales</taxon>
        <taxon>Oxalobacteraceae</taxon>
        <taxon>Herbaspirillum</taxon>
    </lineage>
</organism>
<dbReference type="Gene3D" id="3.40.50.300">
    <property type="entry name" value="P-loop containing nucleotide triphosphate hydrolases"/>
    <property type="match status" value="2"/>
</dbReference>
<keyword evidence="11 13" id="KW-0694">RNA-binding</keyword>
<gene>
    <name evidence="13 15" type="primary">ettA</name>
    <name evidence="15" type="ORF">GAK35_03511</name>
</gene>
<comment type="caution">
    <text evidence="13">Lacks conserved residue(s) required for the propagation of feature annotation.</text>
</comment>
<dbReference type="GO" id="GO:0019843">
    <property type="term" value="F:rRNA binding"/>
    <property type="evidence" value="ECO:0007669"/>
    <property type="project" value="UniProtKB-UniRule"/>
</dbReference>
<accession>A0A7V8FU56</accession>
<evidence type="ECO:0000256" key="6">
    <source>
        <dbReference type="ARBA" id="ARBA00022737"/>
    </source>
</evidence>
<keyword evidence="8 13" id="KW-0378">Hydrolase</keyword>
<feature type="binding site" evidence="13">
    <location>
        <begin position="356"/>
        <end position="363"/>
    </location>
    <ligand>
        <name>ATP</name>
        <dbReference type="ChEBI" id="CHEBI:30616"/>
        <label>2</label>
    </ligand>
</feature>
<feature type="domain" description="ABC transporter" evidence="14">
    <location>
        <begin position="6"/>
        <end position="260"/>
    </location>
</feature>
<dbReference type="GO" id="GO:0005524">
    <property type="term" value="F:ATP binding"/>
    <property type="evidence" value="ECO:0007669"/>
    <property type="project" value="UniProtKB-UniRule"/>
</dbReference>
<dbReference type="InterPro" id="IPR017871">
    <property type="entry name" value="ABC_transporter-like_CS"/>
</dbReference>
<comment type="similarity">
    <text evidence="1 13">Belongs to the ABC transporter superfamily. ABCF family. Translational throttle EttA subfamily.</text>
</comment>
<evidence type="ECO:0000256" key="7">
    <source>
        <dbReference type="ARBA" id="ARBA00022741"/>
    </source>
</evidence>